<feature type="region of interest" description="Disordered" evidence="1">
    <location>
        <begin position="509"/>
        <end position="570"/>
    </location>
</feature>
<feature type="region of interest" description="Disordered" evidence="1">
    <location>
        <begin position="270"/>
        <end position="457"/>
    </location>
</feature>
<feature type="compositionally biased region" description="Low complexity" evidence="1">
    <location>
        <begin position="185"/>
        <end position="195"/>
    </location>
</feature>
<sequence>MYSPSAALSSRGGTPSSGQRQQQQQRPSSRSSSFADERRQIALAEVSSRGQVRREVENAAARVYQQEVREQRDANLDEKRLRVQELEDAHKHDVDARNRSALAARIDRSALDVDEVLQDKRLHAAMEAKLGRLTYMREQARVQRVLGTTRALLKRKEQEKQQKETLTALLENVHSKESRRELLNNNTTTSTQEQQKAPQITVATGSTSPTRKQNSSSRPGSSAEGQQREADINTRKRMVDKLLQREEQQRGFQPRPSVGSRGTISQALPYEESVSSRSHTPTPQLPRHQQQAQQPYPQQVDAFGRPLSRANPPADDVDWSGPLGSHGSPSNAAHGRPMSRQSQDRLFPHSRLSSASSSIHAPLTRGGSSSTSMAMHHRSGLSSGASSAASRRDSASRYMLPHENRPRVDLPPLPALSTPSPSPHHYSHPPPRPNNNNAQRSGSAATNASYSSSTILDPFPEENAKAYHVMERHYGSQRNLLNFQRRPNSRGAEEQQAFTKHSMRVLGDMILGHSSGGSSPPGSRQGSRQGPRRARSTSPNQQHSYSHDPRRQLQQFSRPSSSLSEYPTSHQHYQSGLVVVDGSSQQRHPSPINGGRREFRTVQTSSRMLYHSIAGGICPPMSNHEGQLDHFEQHVANRSMQDAEEWVRIFGRHRAPFVPRPRGHEEDEVDVEEEVDDGEMEGVPAQQFIPPQSYEMVDMRLPDEFHERRVGGGEWVTVLPTTTTTAATTQSSSSRGGVGARRHQNDAFEDEEGLIGRDDDSTSSHITSGSRDADHTADMMEEGPDALYNNQYDERMEGEDMRAAATVVEQQEVGERLILLSVESSPNPTQPTNFIHHSAAATTTTTLQDNSSSRVMSPSDAGDHHLATPPQQPFEELRAQLQAHHGGVGGDSPSRRRTYRGSEGREESPTTTSTVNIAADSERHHHHRHLRASSDVTGGKSSDGEESGEYDRRVASQQQQPLQDVDPDHHAYQMPTSVLPRHEPDFSFDNFLAGNFEVQPEQPSSFAPPPASQPGRPVSRGDGVGGGDRPTGATRGAGPSRVMAEDEDETFPAPPADASRFVDFGSSSDDDDDDGYGGGEFDDDDEMDDGGEVPPQAMGLDVPDHAVVLPLPAPVVEVLSTAQRPSVSRETSPEMEQQRHQQQQDQAVAQQVDDAAPLTGTNTTTEQVAPTAAAMVAVDEPVTQSTATDDIDATQSTAHASGIVEEAADAAEPSTVTPRTVNAAADAVATELVSFLMAEWD</sequence>
<reference evidence="3" key="1">
    <citation type="submission" date="2015-09" db="EMBL/GenBank/DDBJ databases">
        <authorList>
            <consortium name="Pathogen Informatics"/>
        </authorList>
    </citation>
    <scope>NUCLEOTIDE SEQUENCE [LARGE SCALE GENOMIC DNA]</scope>
    <source>
        <strain evidence="3">Lake Konstanz</strain>
    </source>
</reference>
<feature type="compositionally biased region" description="Polar residues" evidence="1">
    <location>
        <begin position="552"/>
        <end position="570"/>
    </location>
</feature>
<feature type="region of interest" description="Disordered" evidence="1">
    <location>
        <begin position="722"/>
        <end position="778"/>
    </location>
</feature>
<organism evidence="2 3">
    <name type="scientific">Bodo saltans</name>
    <name type="common">Flagellated protozoan</name>
    <dbReference type="NCBI Taxonomy" id="75058"/>
    <lineage>
        <taxon>Eukaryota</taxon>
        <taxon>Discoba</taxon>
        <taxon>Euglenozoa</taxon>
        <taxon>Kinetoplastea</taxon>
        <taxon>Metakinetoplastina</taxon>
        <taxon>Eubodonida</taxon>
        <taxon>Bodonidae</taxon>
        <taxon>Bodo</taxon>
    </lineage>
</organism>
<feature type="compositionally biased region" description="Basic and acidic residues" evidence="1">
    <location>
        <begin position="390"/>
        <end position="408"/>
    </location>
</feature>
<feature type="region of interest" description="Disordered" evidence="1">
    <location>
        <begin position="185"/>
        <end position="234"/>
    </location>
</feature>
<feature type="compositionally biased region" description="Acidic residues" evidence="1">
    <location>
        <begin position="1068"/>
        <end position="1091"/>
    </location>
</feature>
<protein>
    <submittedName>
        <fullName evidence="2">Uncharacterized protein</fullName>
    </submittedName>
</protein>
<dbReference type="AlphaFoldDB" id="A0A0S4IWV4"/>
<feature type="compositionally biased region" description="Low complexity" evidence="1">
    <location>
        <begin position="434"/>
        <end position="453"/>
    </location>
</feature>
<dbReference type="VEuPathDB" id="TriTrypDB:BSAL_71385"/>
<feature type="region of interest" description="Disordered" evidence="1">
    <location>
        <begin position="843"/>
        <end position="870"/>
    </location>
</feature>
<proteinExistence type="predicted"/>
<dbReference type="EMBL" id="CYKH01000549">
    <property type="protein sequence ID" value="CUG05947.1"/>
    <property type="molecule type" value="Genomic_DNA"/>
</dbReference>
<accession>A0A0S4IWV4</accession>
<feature type="compositionally biased region" description="Polar residues" evidence="1">
    <location>
        <begin position="196"/>
        <end position="225"/>
    </location>
</feature>
<name>A0A0S4IWV4_BODSA</name>
<feature type="compositionally biased region" description="Low complexity" evidence="1">
    <location>
        <begin position="516"/>
        <end position="529"/>
    </location>
</feature>
<feature type="region of interest" description="Disordered" evidence="1">
    <location>
        <begin position="580"/>
        <end position="599"/>
    </location>
</feature>
<feature type="compositionally biased region" description="Low complexity" evidence="1">
    <location>
        <begin position="285"/>
        <end position="299"/>
    </location>
</feature>
<feature type="compositionally biased region" description="Polar residues" evidence="1">
    <location>
        <begin position="273"/>
        <end position="282"/>
    </location>
</feature>
<gene>
    <name evidence="2" type="ORF">BSAL_71385</name>
</gene>
<evidence type="ECO:0000313" key="2">
    <source>
        <dbReference type="EMBL" id="CUG05947.1"/>
    </source>
</evidence>
<feature type="region of interest" description="Disordered" evidence="1">
    <location>
        <begin position="1122"/>
        <end position="1149"/>
    </location>
</feature>
<feature type="compositionally biased region" description="Low complexity" evidence="1">
    <location>
        <begin position="380"/>
        <end position="389"/>
    </location>
</feature>
<keyword evidence="3" id="KW-1185">Reference proteome</keyword>
<feature type="compositionally biased region" description="Polar residues" evidence="1">
    <location>
        <begin position="847"/>
        <end position="856"/>
    </location>
</feature>
<evidence type="ECO:0000313" key="3">
    <source>
        <dbReference type="Proteomes" id="UP000051952"/>
    </source>
</evidence>
<feature type="region of interest" description="Disordered" evidence="1">
    <location>
        <begin position="883"/>
        <end position="1099"/>
    </location>
</feature>
<dbReference type="OMA" id="THNTARR"/>
<feature type="compositionally biased region" description="Low complexity" evidence="1">
    <location>
        <begin position="722"/>
        <end position="735"/>
    </location>
</feature>
<dbReference type="Proteomes" id="UP000051952">
    <property type="component" value="Unassembled WGS sequence"/>
</dbReference>
<evidence type="ECO:0000256" key="1">
    <source>
        <dbReference type="SAM" id="MobiDB-lite"/>
    </source>
</evidence>
<feature type="region of interest" description="Disordered" evidence="1">
    <location>
        <begin position="1"/>
        <end position="39"/>
    </location>
</feature>
<feature type="compositionally biased region" description="Low complexity" evidence="1">
    <location>
        <begin position="9"/>
        <end position="33"/>
    </location>
</feature>